<gene>
    <name evidence="2" type="ORF">K788_00002555</name>
</gene>
<keyword evidence="1" id="KW-0472">Membrane</keyword>
<organism evidence="2 3">
    <name type="scientific">Paraburkholderia caribensis MBA4</name>
    <dbReference type="NCBI Taxonomy" id="1323664"/>
    <lineage>
        <taxon>Bacteria</taxon>
        <taxon>Pseudomonadati</taxon>
        <taxon>Pseudomonadota</taxon>
        <taxon>Betaproteobacteria</taxon>
        <taxon>Burkholderiales</taxon>
        <taxon>Burkholderiaceae</taxon>
        <taxon>Paraburkholderia</taxon>
    </lineage>
</organism>
<accession>A0A0P0RIP6</accession>
<evidence type="ECO:0000313" key="2">
    <source>
        <dbReference type="EMBL" id="ALL68465.1"/>
    </source>
</evidence>
<dbReference type="KEGG" id="bcai:K788_00002555"/>
<feature type="transmembrane region" description="Helical" evidence="1">
    <location>
        <begin position="148"/>
        <end position="166"/>
    </location>
</feature>
<dbReference type="Proteomes" id="UP000019146">
    <property type="component" value="Chromosome 2"/>
</dbReference>
<protein>
    <recommendedName>
        <fullName evidence="4">Glycosyl-4,4'-diaponeurosporenoate acyltransferase</fullName>
    </recommendedName>
</protein>
<keyword evidence="1" id="KW-0812">Transmembrane</keyword>
<feature type="transmembrane region" description="Helical" evidence="1">
    <location>
        <begin position="7"/>
        <end position="27"/>
    </location>
</feature>
<dbReference type="GeneID" id="69972176"/>
<sequence>MEKLSFYEQVGIVIPGAVFMFGLMFYLPQLKDLFAKDAVTIGGLGLFVLVAYAAGHILAAVGNILEGIYWKMRGSIPSGWIVGKTPRLLSKVQIKKIHSLACVRFQTELDPIENYTSKEWFSIFRQIYSDVEAHGKPQRAEAFNGNYGLNRGLCAATLAVGVIAALHQPRQWWISLALLAASLTYLYRMHRFGVHYARETYSQFLLLPSEPPKTTTPEAKSGND</sequence>
<evidence type="ECO:0000256" key="1">
    <source>
        <dbReference type="SAM" id="Phobius"/>
    </source>
</evidence>
<feature type="transmembrane region" description="Helical" evidence="1">
    <location>
        <begin position="39"/>
        <end position="65"/>
    </location>
</feature>
<name>A0A0P0RIP6_9BURK</name>
<proteinExistence type="predicted"/>
<reference evidence="2 3" key="1">
    <citation type="journal article" date="2014" name="Genome Announc.">
        <title>Draft Genome Sequence of the Haloacid-Degrading Burkholderia caribensis Strain MBA4.</title>
        <authorList>
            <person name="Pan Y."/>
            <person name="Kong K.F."/>
            <person name="Tsang J.S."/>
        </authorList>
    </citation>
    <scope>NUCLEOTIDE SEQUENCE [LARGE SCALE GENOMIC DNA]</scope>
    <source>
        <strain evidence="2 3">MBA4</strain>
    </source>
</reference>
<dbReference type="EMBL" id="CP012747">
    <property type="protein sequence ID" value="ALL68465.1"/>
    <property type="molecule type" value="Genomic_DNA"/>
</dbReference>
<evidence type="ECO:0008006" key="4">
    <source>
        <dbReference type="Google" id="ProtNLM"/>
    </source>
</evidence>
<keyword evidence="1" id="KW-1133">Transmembrane helix</keyword>
<feature type="transmembrane region" description="Helical" evidence="1">
    <location>
        <begin position="172"/>
        <end position="188"/>
    </location>
</feature>
<dbReference type="AlphaFoldDB" id="A0A0P0RIP6"/>
<dbReference type="RefSeq" id="WP_035998165.1">
    <property type="nucleotide sequence ID" value="NZ_CP012747.1"/>
</dbReference>
<evidence type="ECO:0000313" key="3">
    <source>
        <dbReference type="Proteomes" id="UP000019146"/>
    </source>
</evidence>